<dbReference type="InterPro" id="IPR036514">
    <property type="entry name" value="SGNH_hydro_sf"/>
</dbReference>
<dbReference type="RefSeq" id="WP_166205689.1">
    <property type="nucleotide sequence ID" value="NZ_CP088285.1"/>
</dbReference>
<sequence length="402" mass="41837">MTDFQRISPRKLQVVATRGRVMGDYTQGGGTATRFESRIKMRSAPVYVRDIRLLYGNFLANATSSDADAPNDITVEAALESLTGVFTRRAFFGAQVNRLLAAGAHYFISDKIGADLAPSTDFAIRTGVTVASAGQFVQYGVLTLTTADTFVENTSGSSQVLGFTGAMVANGGVLVSKGYGPLAVLGYPLTPTPAVVIRGDSIAVGVADVNNNVGANGFLERGLVGASGGAIPYMNLARAGDSLQGEGAIGHGWRRDSLMEYATHYVTDMGNNDPAGGVSLASMQTLALANWKSAKARGLKVYQCTLLPRCTSSDGFTTTGGQTVVANYESTGIRGLFNAWLLTQVGVTIDGVIDVAAVVEDPANPGKWKVSGGVLTADGIHPNALGNANIAPTITAWANTLT</sequence>
<dbReference type="AlphaFoldDB" id="A0A974A3L3"/>
<evidence type="ECO:0008006" key="2">
    <source>
        <dbReference type="Google" id="ProtNLM"/>
    </source>
</evidence>
<evidence type="ECO:0000313" key="1">
    <source>
        <dbReference type="EMBL" id="NVI46364.1"/>
    </source>
</evidence>
<proteinExistence type="predicted"/>
<dbReference type="EMBL" id="JAAOLE020000001">
    <property type="protein sequence ID" value="NVI46364.1"/>
    <property type="molecule type" value="Genomic_DNA"/>
</dbReference>
<gene>
    <name evidence="1" type="ORF">HAP48_026075</name>
</gene>
<comment type="caution">
    <text evidence="1">The sequence shown here is derived from an EMBL/GenBank/DDBJ whole genome shotgun (WGS) entry which is preliminary data.</text>
</comment>
<protein>
    <recommendedName>
        <fullName evidence="2">SGNH hydrolase-type esterase domain-containing protein</fullName>
    </recommendedName>
</protein>
<dbReference type="GO" id="GO:0016788">
    <property type="term" value="F:hydrolase activity, acting on ester bonds"/>
    <property type="evidence" value="ECO:0007669"/>
    <property type="project" value="UniProtKB-ARBA"/>
</dbReference>
<organism evidence="1">
    <name type="scientific">Bradyrhizobium septentrionale</name>
    <dbReference type="NCBI Taxonomy" id="1404411"/>
    <lineage>
        <taxon>Bacteria</taxon>
        <taxon>Pseudomonadati</taxon>
        <taxon>Pseudomonadota</taxon>
        <taxon>Alphaproteobacteria</taxon>
        <taxon>Hyphomicrobiales</taxon>
        <taxon>Nitrobacteraceae</taxon>
        <taxon>Bradyrhizobium</taxon>
    </lineage>
</organism>
<accession>A0A974A3L3</accession>
<dbReference type="Gene3D" id="3.40.50.1110">
    <property type="entry name" value="SGNH hydrolase"/>
    <property type="match status" value="1"/>
</dbReference>
<dbReference type="SUPFAM" id="SSF52266">
    <property type="entry name" value="SGNH hydrolase"/>
    <property type="match status" value="1"/>
</dbReference>
<name>A0A974A3L3_9BRAD</name>
<reference evidence="1" key="1">
    <citation type="submission" date="2020-06" db="EMBL/GenBank/DDBJ databases">
        <title>Whole Genome Sequence of Bradyrhizobium sp. Strain 1S1.</title>
        <authorList>
            <person name="Bromfield E.S.P."/>
            <person name="Cloutier S."/>
        </authorList>
    </citation>
    <scope>NUCLEOTIDE SEQUENCE [LARGE SCALE GENOMIC DNA]</scope>
    <source>
        <strain evidence="1">1S1</strain>
    </source>
</reference>